<keyword evidence="2" id="KW-1185">Reference proteome</keyword>
<evidence type="ECO:0000313" key="1">
    <source>
        <dbReference type="EnsemblMetazoa" id="tetur20g01780.1"/>
    </source>
</evidence>
<sequence length="59" mass="7274">MFDTEIVFLVFVSFHPMLSNIRQYSRCYYTRLNHYFIVINYIYANSDVEIKTMAYCYCY</sequence>
<dbReference type="EMBL" id="CAEY01000513">
    <property type="status" value="NOT_ANNOTATED_CDS"/>
    <property type="molecule type" value="Genomic_DNA"/>
</dbReference>
<name>T1KT35_TETUR</name>
<protein>
    <submittedName>
        <fullName evidence="1">Uncharacterized protein</fullName>
    </submittedName>
</protein>
<dbReference type="EnsemblMetazoa" id="tetur20g01780.1">
    <property type="protein sequence ID" value="tetur20g01780.1"/>
    <property type="gene ID" value="tetur20g01780"/>
</dbReference>
<organism evidence="1 2">
    <name type="scientific">Tetranychus urticae</name>
    <name type="common">Two-spotted spider mite</name>
    <dbReference type="NCBI Taxonomy" id="32264"/>
    <lineage>
        <taxon>Eukaryota</taxon>
        <taxon>Metazoa</taxon>
        <taxon>Ecdysozoa</taxon>
        <taxon>Arthropoda</taxon>
        <taxon>Chelicerata</taxon>
        <taxon>Arachnida</taxon>
        <taxon>Acari</taxon>
        <taxon>Acariformes</taxon>
        <taxon>Trombidiformes</taxon>
        <taxon>Prostigmata</taxon>
        <taxon>Eleutherengona</taxon>
        <taxon>Raphignathae</taxon>
        <taxon>Tetranychoidea</taxon>
        <taxon>Tetranychidae</taxon>
        <taxon>Tetranychus</taxon>
    </lineage>
</organism>
<accession>T1KT35</accession>
<dbReference type="Proteomes" id="UP000015104">
    <property type="component" value="Unassembled WGS sequence"/>
</dbReference>
<proteinExistence type="predicted"/>
<evidence type="ECO:0000313" key="2">
    <source>
        <dbReference type="Proteomes" id="UP000015104"/>
    </source>
</evidence>
<reference evidence="2" key="1">
    <citation type="submission" date="2011-08" db="EMBL/GenBank/DDBJ databases">
        <authorList>
            <person name="Rombauts S."/>
        </authorList>
    </citation>
    <scope>NUCLEOTIDE SEQUENCE</scope>
    <source>
        <strain evidence="2">London</strain>
    </source>
</reference>
<dbReference type="AlphaFoldDB" id="T1KT35"/>
<dbReference type="HOGENOM" id="CLU_2963800_0_0_1"/>
<reference evidence="1" key="2">
    <citation type="submission" date="2015-06" db="UniProtKB">
        <authorList>
            <consortium name="EnsemblMetazoa"/>
        </authorList>
    </citation>
    <scope>IDENTIFICATION</scope>
</reference>